<dbReference type="PROSITE" id="PS51318">
    <property type="entry name" value="TAT"/>
    <property type="match status" value="1"/>
</dbReference>
<proteinExistence type="predicted"/>
<dbReference type="Proteomes" id="UP000248148">
    <property type="component" value="Unassembled WGS sequence"/>
</dbReference>
<keyword evidence="1" id="KW-0732">Signal</keyword>
<dbReference type="RefSeq" id="WP_110782508.1">
    <property type="nucleotide sequence ID" value="NZ_QJTI01000031.1"/>
</dbReference>
<protein>
    <submittedName>
        <fullName evidence="2">Uncharacterized protein</fullName>
    </submittedName>
</protein>
<comment type="caution">
    <text evidence="2">The sequence shown here is derived from an EMBL/GenBank/DDBJ whole genome shotgun (WGS) entry which is preliminary data.</text>
</comment>
<dbReference type="OrthoDB" id="9809946at2"/>
<sequence>MSSLVRRGVLVALLALFSFGLSAAGLPSTAQADSGTIRISVLKGGWFIGASGGSGVLTFRGKRYPLSIGGLSAGLVFGASKADLVGRVSNIRRPSDVAGVYGAGGAGAAVVRGVGAIVLTNQKGAVLELSGRQTGLMVNADLSGLAISLR</sequence>
<feature type="chain" id="PRO_5016412785" evidence="1">
    <location>
        <begin position="24"/>
        <end position="150"/>
    </location>
</feature>
<dbReference type="InterPro" id="IPR006311">
    <property type="entry name" value="TAT_signal"/>
</dbReference>
<name>A0A318TGP6_9BRAD</name>
<organism evidence="2 3">
    <name type="scientific">Rhodopseudomonas faecalis</name>
    <dbReference type="NCBI Taxonomy" id="99655"/>
    <lineage>
        <taxon>Bacteria</taxon>
        <taxon>Pseudomonadati</taxon>
        <taxon>Pseudomonadota</taxon>
        <taxon>Alphaproteobacteria</taxon>
        <taxon>Hyphomicrobiales</taxon>
        <taxon>Nitrobacteraceae</taxon>
        <taxon>Rhodopseudomonas</taxon>
    </lineage>
</organism>
<accession>A0A318TGP6</accession>
<gene>
    <name evidence="2" type="ORF">BJ122_13115</name>
</gene>
<feature type="signal peptide" evidence="1">
    <location>
        <begin position="1"/>
        <end position="23"/>
    </location>
</feature>
<evidence type="ECO:0000313" key="2">
    <source>
        <dbReference type="EMBL" id="PYF00019.1"/>
    </source>
</evidence>
<dbReference type="EMBL" id="QJTI01000031">
    <property type="protein sequence ID" value="PYF00019.1"/>
    <property type="molecule type" value="Genomic_DNA"/>
</dbReference>
<dbReference type="AlphaFoldDB" id="A0A318TGP6"/>
<keyword evidence="3" id="KW-1185">Reference proteome</keyword>
<reference evidence="2 3" key="1">
    <citation type="submission" date="2018-06" db="EMBL/GenBank/DDBJ databases">
        <title>Genomic Encyclopedia of Archaeal and Bacterial Type Strains, Phase II (KMG-II): from individual species to whole genera.</title>
        <authorList>
            <person name="Goeker M."/>
        </authorList>
    </citation>
    <scope>NUCLEOTIDE SEQUENCE [LARGE SCALE GENOMIC DNA]</scope>
    <source>
        <strain evidence="2 3">JCM 11668</strain>
    </source>
</reference>
<evidence type="ECO:0000313" key="3">
    <source>
        <dbReference type="Proteomes" id="UP000248148"/>
    </source>
</evidence>
<evidence type="ECO:0000256" key="1">
    <source>
        <dbReference type="SAM" id="SignalP"/>
    </source>
</evidence>